<keyword evidence="1" id="KW-1133">Transmembrane helix</keyword>
<dbReference type="Proteomes" id="UP001595557">
    <property type="component" value="Unassembled WGS sequence"/>
</dbReference>
<comment type="caution">
    <text evidence="3">The sequence shown here is derived from an EMBL/GenBank/DDBJ whole genome shotgun (WGS) entry which is preliminary data.</text>
</comment>
<feature type="chain" id="PRO_5045966224" evidence="2">
    <location>
        <begin position="24"/>
        <end position="190"/>
    </location>
</feature>
<feature type="transmembrane region" description="Helical" evidence="1">
    <location>
        <begin position="165"/>
        <end position="184"/>
    </location>
</feature>
<evidence type="ECO:0000313" key="3">
    <source>
        <dbReference type="EMBL" id="MFC3169437.1"/>
    </source>
</evidence>
<dbReference type="EMBL" id="JBHRTE010000064">
    <property type="protein sequence ID" value="MFC3169437.1"/>
    <property type="molecule type" value="Genomic_DNA"/>
</dbReference>
<dbReference type="NCBIfam" id="TIGR03370">
    <property type="entry name" value="VPLPA-CTERM"/>
    <property type="match status" value="1"/>
</dbReference>
<dbReference type="NCBIfam" id="TIGR02595">
    <property type="entry name" value="PEP_CTERM"/>
    <property type="match status" value="1"/>
</dbReference>
<gene>
    <name evidence="3" type="ORF">ACFOD7_15390</name>
</gene>
<name>A0ABV7IFR5_9RHOB</name>
<reference evidence="4" key="1">
    <citation type="journal article" date="2019" name="Int. J. Syst. Evol. Microbiol.">
        <title>The Global Catalogue of Microorganisms (GCM) 10K type strain sequencing project: providing services to taxonomists for standard genome sequencing and annotation.</title>
        <authorList>
            <consortium name="The Broad Institute Genomics Platform"/>
            <consortium name="The Broad Institute Genome Sequencing Center for Infectious Disease"/>
            <person name="Wu L."/>
            <person name="Ma J."/>
        </authorList>
    </citation>
    <scope>NUCLEOTIDE SEQUENCE [LARGE SCALE GENOMIC DNA]</scope>
    <source>
        <strain evidence="4">KCTC 52239</strain>
    </source>
</reference>
<dbReference type="InterPro" id="IPR022472">
    <property type="entry name" value="VPLPA-CTERM"/>
</dbReference>
<proteinExistence type="predicted"/>
<keyword evidence="1" id="KW-0472">Membrane</keyword>
<organism evidence="3 4">
    <name type="scientific">Paracoccus fontiphilus</name>
    <dbReference type="NCBI Taxonomy" id="1815556"/>
    <lineage>
        <taxon>Bacteria</taxon>
        <taxon>Pseudomonadati</taxon>
        <taxon>Pseudomonadota</taxon>
        <taxon>Alphaproteobacteria</taxon>
        <taxon>Rhodobacterales</taxon>
        <taxon>Paracoccaceae</taxon>
        <taxon>Paracoccus</taxon>
    </lineage>
</organism>
<evidence type="ECO:0000256" key="1">
    <source>
        <dbReference type="SAM" id="Phobius"/>
    </source>
</evidence>
<dbReference type="InterPro" id="IPR013424">
    <property type="entry name" value="Ice-binding_C"/>
</dbReference>
<keyword evidence="1" id="KW-0812">Transmembrane</keyword>
<evidence type="ECO:0000313" key="4">
    <source>
        <dbReference type="Proteomes" id="UP001595557"/>
    </source>
</evidence>
<sequence length="190" mass="19535">MNVFKTIAAASVLAMAASGVANAAVYYADKVVAFEGGPQTGSRSIKENALGSPDGKFYSLGLGGSLTLGFKDAPFHTADVSVFEITFGGGLGSGHREAADIYAVDSKSNTQWFLGTLDNVSGNNTVRGSAGSFDQIRLVDVSKSFFEGTRSDDGFDVDSVAIAPVPVPAAGMLLLAGLGGFAALRRRKTA</sequence>
<evidence type="ECO:0000256" key="2">
    <source>
        <dbReference type="SAM" id="SignalP"/>
    </source>
</evidence>
<protein>
    <submittedName>
        <fullName evidence="3">VPLPA-CTERM sorting domain-containing protein</fullName>
    </submittedName>
</protein>
<accession>A0ABV7IFR5</accession>
<keyword evidence="4" id="KW-1185">Reference proteome</keyword>
<feature type="signal peptide" evidence="2">
    <location>
        <begin position="1"/>
        <end position="23"/>
    </location>
</feature>
<dbReference type="RefSeq" id="WP_207469652.1">
    <property type="nucleotide sequence ID" value="NZ_JAFNAW010000030.1"/>
</dbReference>
<keyword evidence="2" id="KW-0732">Signal</keyword>